<name>A0A191YZ88_9PSED</name>
<dbReference type="OrthoDB" id="5498344at2"/>
<dbReference type="InterPro" id="IPR041431">
    <property type="entry name" value="Mvd1_C"/>
</dbReference>
<evidence type="ECO:0000256" key="4">
    <source>
        <dbReference type="ARBA" id="ARBA00022741"/>
    </source>
</evidence>
<evidence type="ECO:0000313" key="11">
    <source>
        <dbReference type="Proteomes" id="UP000078354"/>
    </source>
</evidence>
<dbReference type="InterPro" id="IPR020568">
    <property type="entry name" value="Ribosomal_Su5_D2-typ_SF"/>
</dbReference>
<protein>
    <recommendedName>
        <fullName evidence="2">diphosphomevalonate decarboxylase</fullName>
        <ecNumber evidence="2">4.1.1.33</ecNumber>
    </recommendedName>
</protein>
<dbReference type="Gene3D" id="3.30.70.890">
    <property type="entry name" value="GHMP kinase, C-terminal domain"/>
    <property type="match status" value="1"/>
</dbReference>
<dbReference type="GO" id="GO:0005524">
    <property type="term" value="F:ATP binding"/>
    <property type="evidence" value="ECO:0007669"/>
    <property type="project" value="UniProtKB-KW"/>
</dbReference>
<dbReference type="Pfam" id="PF18376">
    <property type="entry name" value="MDD_C"/>
    <property type="match status" value="1"/>
</dbReference>
<dbReference type="PANTHER" id="PTHR10977:SF3">
    <property type="entry name" value="DIPHOSPHOMEVALONATE DECARBOXYLASE"/>
    <property type="match status" value="1"/>
</dbReference>
<dbReference type="GO" id="GO:0005829">
    <property type="term" value="C:cytosol"/>
    <property type="evidence" value="ECO:0007669"/>
    <property type="project" value="InterPro"/>
</dbReference>
<evidence type="ECO:0000259" key="9">
    <source>
        <dbReference type="Pfam" id="PF22700"/>
    </source>
</evidence>
<dbReference type="SUPFAM" id="SSF54211">
    <property type="entry name" value="Ribosomal protein S5 domain 2-like"/>
    <property type="match status" value="1"/>
</dbReference>
<keyword evidence="11" id="KW-1185">Reference proteome</keyword>
<keyword evidence="6" id="KW-0443">Lipid metabolism</keyword>
<dbReference type="AlphaFoldDB" id="A0A191YZ88"/>
<dbReference type="KEGG" id="psil:PMA3_24035"/>
<dbReference type="PANTHER" id="PTHR10977">
    <property type="entry name" value="DIPHOSPHOMEVALONATE DECARBOXYLASE"/>
    <property type="match status" value="1"/>
</dbReference>
<evidence type="ECO:0000259" key="8">
    <source>
        <dbReference type="Pfam" id="PF18376"/>
    </source>
</evidence>
<dbReference type="InterPro" id="IPR029765">
    <property type="entry name" value="Mev_diP_decarb"/>
</dbReference>
<evidence type="ECO:0000256" key="3">
    <source>
        <dbReference type="ARBA" id="ARBA00022516"/>
    </source>
</evidence>
<evidence type="ECO:0000256" key="2">
    <source>
        <dbReference type="ARBA" id="ARBA00012296"/>
    </source>
</evidence>
<dbReference type="EMBL" id="CP014870">
    <property type="protein sequence ID" value="ANJ58068.1"/>
    <property type="molecule type" value="Genomic_DNA"/>
</dbReference>
<feature type="domain" description="Mvd1 C-terminal" evidence="8">
    <location>
        <begin position="183"/>
        <end position="310"/>
    </location>
</feature>
<dbReference type="PIRSF" id="PIRSF015950">
    <property type="entry name" value="Mev_P_decrbx"/>
    <property type="match status" value="1"/>
</dbReference>
<evidence type="ECO:0000256" key="6">
    <source>
        <dbReference type="ARBA" id="ARBA00023098"/>
    </source>
</evidence>
<dbReference type="EC" id="4.1.1.33" evidence="2"/>
<dbReference type="InterPro" id="IPR053859">
    <property type="entry name" value="MVD-like_N"/>
</dbReference>
<dbReference type="SUPFAM" id="SSF55060">
    <property type="entry name" value="GHMP Kinase, C-terminal domain"/>
    <property type="match status" value="1"/>
</dbReference>
<gene>
    <name evidence="10" type="ORF">PMA3_24035</name>
</gene>
<dbReference type="RefSeq" id="WP_064679532.1">
    <property type="nucleotide sequence ID" value="NZ_CP014870.1"/>
</dbReference>
<keyword evidence="7" id="KW-0456">Lyase</keyword>
<keyword evidence="4" id="KW-0547">Nucleotide-binding</keyword>
<comment type="similarity">
    <text evidence="1">Belongs to the diphosphomevalonate decarboxylase family.</text>
</comment>
<dbReference type="Proteomes" id="UP000078354">
    <property type="component" value="Chromosome"/>
</dbReference>
<organism evidence="10 11">
    <name type="scientific">Pseudomonas silesiensis</name>
    <dbReference type="NCBI Taxonomy" id="1853130"/>
    <lineage>
        <taxon>Bacteria</taxon>
        <taxon>Pseudomonadati</taxon>
        <taxon>Pseudomonadota</taxon>
        <taxon>Gammaproteobacteria</taxon>
        <taxon>Pseudomonadales</taxon>
        <taxon>Pseudomonadaceae</taxon>
        <taxon>Pseudomonas</taxon>
    </lineage>
</organism>
<dbReference type="GO" id="GO:0004163">
    <property type="term" value="F:diphosphomevalonate decarboxylase activity"/>
    <property type="evidence" value="ECO:0007669"/>
    <property type="project" value="UniProtKB-EC"/>
</dbReference>
<dbReference type="NCBIfam" id="TIGR01240">
    <property type="entry name" value="mevDPdecarb"/>
    <property type="match status" value="1"/>
</dbReference>
<sequence length="333" mass="36466">MNKVSVSSPSNIALIKYWGMSDAQRTLPNNASLSMTLNQCVSYCTLARQTSGTSDEILWKTASGSLIPAQASMRRGIEQHLQQLRQHFDDWQPLRIATVNSFPTGAGIASSASGFSALALAFALRCGQSFNSPDLSQLARLSGSGSAARSVIGGFVQWPGHPGQLHCPAEQFAPAQHWPLHDLIAVVDAGHKNISSREGHRLAASSPFYAARLTQLPERLNTLREAILNRDFDTLADTVEREAVEMHMIAMTSKPAIFYWQPVTLEILARVRQLRRDGLQVCSTVDAGPNVHVLCTLQDVSAVYTALRKLPGVEQWIFDQAGDGPRQLARHLF</sequence>
<feature type="domain" description="Diphosphomevalonate decarboxylase-like N-terminal" evidence="9">
    <location>
        <begin position="9"/>
        <end position="159"/>
    </location>
</feature>
<dbReference type="InterPro" id="IPR036554">
    <property type="entry name" value="GHMP_kinase_C_sf"/>
</dbReference>
<dbReference type="InterPro" id="IPR005935">
    <property type="entry name" value="Mev_decarb"/>
</dbReference>
<evidence type="ECO:0000313" key="10">
    <source>
        <dbReference type="EMBL" id="ANJ58068.1"/>
    </source>
</evidence>
<proteinExistence type="inferred from homology"/>
<keyword evidence="3" id="KW-0444">Lipid biosynthesis</keyword>
<dbReference type="InterPro" id="IPR014721">
    <property type="entry name" value="Ribsml_uS5_D2-typ_fold_subgr"/>
</dbReference>
<dbReference type="GO" id="GO:0019287">
    <property type="term" value="P:isopentenyl diphosphate biosynthetic process, mevalonate pathway"/>
    <property type="evidence" value="ECO:0007669"/>
    <property type="project" value="InterPro"/>
</dbReference>
<dbReference type="Gene3D" id="3.30.230.10">
    <property type="match status" value="1"/>
</dbReference>
<keyword evidence="5" id="KW-0067">ATP-binding</keyword>
<accession>A0A191YZ88</accession>
<evidence type="ECO:0000256" key="7">
    <source>
        <dbReference type="ARBA" id="ARBA00023239"/>
    </source>
</evidence>
<evidence type="ECO:0000256" key="1">
    <source>
        <dbReference type="ARBA" id="ARBA00008831"/>
    </source>
</evidence>
<dbReference type="STRING" id="1853130.PMA3_24035"/>
<dbReference type="Pfam" id="PF22700">
    <property type="entry name" value="MVD-like_N"/>
    <property type="match status" value="1"/>
</dbReference>
<evidence type="ECO:0000256" key="5">
    <source>
        <dbReference type="ARBA" id="ARBA00022840"/>
    </source>
</evidence>
<reference evidence="10 11" key="1">
    <citation type="journal article" date="2018" name="Syst. Appl. Microbiol.">
        <title>Pseudomonas silesiensis sp. nov. strain A3T isolated from a biological pesticide sewage treatment plant and analysis of the complete genome sequence.</title>
        <authorList>
            <person name="Kaminski M.A."/>
            <person name="Furmanczyk E.M."/>
            <person name="Sobczak A."/>
            <person name="Dziembowski A."/>
            <person name="Lipinski L."/>
        </authorList>
    </citation>
    <scope>NUCLEOTIDE SEQUENCE [LARGE SCALE GENOMIC DNA]</scope>
    <source>
        <strain evidence="10 11">A3</strain>
    </source>
</reference>